<gene>
    <name evidence="1" type="ORF">RXV79_18710</name>
</gene>
<sequence>MKNVASLVLSALCAGCIAIPTPYKTYDGPPLPPSAQALIFGPLGPPGMWGVPINGALIACLDGVSLQSMLGYGPGLAHPDKVFVTPGRHYLKAMYYRDRAYAHSSMWLDAQAGREYAIRSEVKGYSVRMWLEDTTTKEVVGGIPGGEPNPAPRPMQC</sequence>
<name>A0ABZ0CPN7_9BURK</name>
<proteinExistence type="predicted"/>
<dbReference type="Proteomes" id="UP001303946">
    <property type="component" value="Chromosome"/>
</dbReference>
<keyword evidence="2" id="KW-1185">Reference proteome</keyword>
<evidence type="ECO:0000313" key="2">
    <source>
        <dbReference type="Proteomes" id="UP001303946"/>
    </source>
</evidence>
<evidence type="ECO:0000313" key="1">
    <source>
        <dbReference type="EMBL" id="WOB06946.1"/>
    </source>
</evidence>
<dbReference type="EMBL" id="CP136336">
    <property type="protein sequence ID" value="WOB06946.1"/>
    <property type="molecule type" value="Genomic_DNA"/>
</dbReference>
<accession>A0ABZ0CPN7</accession>
<organism evidence="1 2">
    <name type="scientific">Piscinibacter gummiphilus</name>
    <dbReference type="NCBI Taxonomy" id="946333"/>
    <lineage>
        <taxon>Bacteria</taxon>
        <taxon>Pseudomonadati</taxon>
        <taxon>Pseudomonadota</taxon>
        <taxon>Betaproteobacteria</taxon>
        <taxon>Burkholderiales</taxon>
        <taxon>Sphaerotilaceae</taxon>
        <taxon>Piscinibacter</taxon>
    </lineage>
</organism>
<protein>
    <recommendedName>
        <fullName evidence="3">Lipoprotein</fullName>
    </recommendedName>
</protein>
<reference evidence="1 2" key="1">
    <citation type="submission" date="2023-10" db="EMBL/GenBank/DDBJ databases">
        <title>Bacteria for the degradation of biodegradable plastic PBAT(Polybutylene adipate terephthalate).</title>
        <authorList>
            <person name="Weon H.-Y."/>
            <person name="Yeon J."/>
        </authorList>
    </citation>
    <scope>NUCLEOTIDE SEQUENCE [LARGE SCALE GENOMIC DNA]</scope>
    <source>
        <strain evidence="1 2">SBD 7-3</strain>
    </source>
</reference>
<evidence type="ECO:0008006" key="3">
    <source>
        <dbReference type="Google" id="ProtNLM"/>
    </source>
</evidence>
<dbReference type="RefSeq" id="WP_316699598.1">
    <property type="nucleotide sequence ID" value="NZ_CP136336.1"/>
</dbReference>